<reference evidence="9" key="1">
    <citation type="journal article" date="2014" name="Evodevo">
        <title>Subdivision of arthropod cap-n-collar expression domains is restricted to Mandibulata.</title>
        <authorList>
            <person name="Sharma P.P."/>
            <person name="Gupta T."/>
            <person name="Schwager E.E."/>
            <person name="Wheeler W.C."/>
            <person name="Extavour C.G."/>
        </authorList>
    </citation>
    <scope>NUCLEOTIDE SEQUENCE</scope>
</reference>
<keyword evidence="3" id="KW-0010">Activator</keyword>
<dbReference type="GO" id="GO:0000981">
    <property type="term" value="F:DNA-binding transcription factor activity, RNA polymerase II-specific"/>
    <property type="evidence" value="ECO:0007669"/>
    <property type="project" value="TreeGrafter"/>
</dbReference>
<dbReference type="InterPro" id="IPR004827">
    <property type="entry name" value="bZIP"/>
</dbReference>
<proteinExistence type="evidence at transcript level"/>
<feature type="domain" description="BZIP" evidence="8">
    <location>
        <begin position="172"/>
        <end position="235"/>
    </location>
</feature>
<dbReference type="InterPro" id="IPR008917">
    <property type="entry name" value="TF_DNA-bd_sf"/>
</dbReference>
<dbReference type="Gene3D" id="1.10.880.10">
    <property type="entry name" value="Transcription factor, Skn-1-like, DNA-binding domain"/>
    <property type="match status" value="1"/>
</dbReference>
<accession>A0A0A0YLP5</accession>
<feature type="coiled-coil region" evidence="6">
    <location>
        <begin position="190"/>
        <end position="224"/>
    </location>
</feature>
<feature type="compositionally biased region" description="Basic and acidic residues" evidence="7">
    <location>
        <begin position="100"/>
        <end position="111"/>
    </location>
</feature>
<evidence type="ECO:0000256" key="6">
    <source>
        <dbReference type="SAM" id="Coils"/>
    </source>
</evidence>
<dbReference type="CDD" id="cd14698">
    <property type="entry name" value="bZIP_CNC"/>
    <property type="match status" value="1"/>
</dbReference>
<dbReference type="PROSITE" id="PS50217">
    <property type="entry name" value="BZIP"/>
    <property type="match status" value="1"/>
</dbReference>
<evidence type="ECO:0000256" key="3">
    <source>
        <dbReference type="ARBA" id="ARBA00023159"/>
    </source>
</evidence>
<evidence type="ECO:0000256" key="5">
    <source>
        <dbReference type="ARBA" id="ARBA00023242"/>
    </source>
</evidence>
<dbReference type="SUPFAM" id="SSF47454">
    <property type="entry name" value="A DNA-binding domain in eukaryotic transcription factors"/>
    <property type="match status" value="1"/>
</dbReference>
<keyword evidence="2" id="KW-0238">DNA-binding</keyword>
<evidence type="ECO:0000256" key="1">
    <source>
        <dbReference type="ARBA" id="ARBA00023015"/>
    </source>
</evidence>
<dbReference type="GO" id="GO:0000978">
    <property type="term" value="F:RNA polymerase II cis-regulatory region sequence-specific DNA binding"/>
    <property type="evidence" value="ECO:0007669"/>
    <property type="project" value="InterPro"/>
</dbReference>
<dbReference type="SUPFAM" id="SSF57959">
    <property type="entry name" value="Leucine zipper domain"/>
    <property type="match status" value="1"/>
</dbReference>
<evidence type="ECO:0000259" key="8">
    <source>
        <dbReference type="PROSITE" id="PS50217"/>
    </source>
</evidence>
<feature type="compositionally biased region" description="Polar residues" evidence="7">
    <location>
        <begin position="38"/>
        <end position="73"/>
    </location>
</feature>
<feature type="non-terminal residue" evidence="9">
    <location>
        <position position="1"/>
    </location>
</feature>
<feature type="compositionally biased region" description="Low complexity" evidence="7">
    <location>
        <begin position="21"/>
        <end position="36"/>
    </location>
</feature>
<dbReference type="InterPro" id="IPR004826">
    <property type="entry name" value="bZIP_Maf"/>
</dbReference>
<dbReference type="FunFam" id="1.10.880.10:FF:000004">
    <property type="entry name" value="Nuclear factor, erythroid 2"/>
    <property type="match status" value="1"/>
</dbReference>
<sequence>SSASYSGMNYGASYNEKKYNPSDGNSNDYSSDSGCGKNNYQQSDRTPGTLYRSSTSFLEGASNSYQKAETSTSRSLNAFLHNHTYPTEYHNEDSSNDSPPFDRDKKDNETKYRRKTTTESLDGSEGYYSSRDEKRARDLNLPLTAIEITTLPIDEFNERLSKYELTDEQLTLIRDIRRRGKNKIAAQNCRKRKMDQIFELQQTLEDLELEREKLTNEQSFVSRRRDFLQTKFNKLYRYICDMSPGP</sequence>
<dbReference type="AlphaFoldDB" id="A0A0A0YLP5"/>
<dbReference type="PROSITE" id="PS00036">
    <property type="entry name" value="BZIP_BASIC"/>
    <property type="match status" value="1"/>
</dbReference>
<evidence type="ECO:0000256" key="4">
    <source>
        <dbReference type="ARBA" id="ARBA00023163"/>
    </source>
</evidence>
<dbReference type="PANTHER" id="PTHR24411:SF55">
    <property type="entry name" value="SEGMENTATION PROTEIN CAP'N'COLLAR"/>
    <property type="match status" value="1"/>
</dbReference>
<gene>
    <name evidence="9" type="primary">cnc</name>
</gene>
<dbReference type="GO" id="GO:0005634">
    <property type="term" value="C:nucleus"/>
    <property type="evidence" value="ECO:0007669"/>
    <property type="project" value="TreeGrafter"/>
</dbReference>
<organism evidence="9">
    <name type="scientific">Phalangium opilio</name>
    <name type="common">Brown Daddy-long-legs</name>
    <dbReference type="NCBI Taxonomy" id="118624"/>
    <lineage>
        <taxon>Eukaryota</taxon>
        <taxon>Metazoa</taxon>
        <taxon>Ecdysozoa</taxon>
        <taxon>Arthropoda</taxon>
        <taxon>Chelicerata</taxon>
        <taxon>Arachnida</taxon>
        <taxon>Opiliones</taxon>
        <taxon>Palpatores</taxon>
        <taxon>Phalangioidea</taxon>
        <taxon>Phalangiidae</taxon>
        <taxon>Phalangium</taxon>
    </lineage>
</organism>
<dbReference type="InterPro" id="IPR046347">
    <property type="entry name" value="bZIP_sf"/>
</dbReference>
<dbReference type="PANTHER" id="PTHR24411">
    <property type="entry name" value="NUCLEAR FACTOR ERYTHROID 2-RELATED FACTOR"/>
    <property type="match status" value="1"/>
</dbReference>
<keyword evidence="5" id="KW-0539">Nucleus</keyword>
<feature type="region of interest" description="Disordered" evidence="7">
    <location>
        <begin position="86"/>
        <end position="131"/>
    </location>
</feature>
<name>A0A0A0YLP5_PHAOP</name>
<dbReference type="InterPro" id="IPR047167">
    <property type="entry name" value="NFE2-like"/>
</dbReference>
<evidence type="ECO:0000256" key="2">
    <source>
        <dbReference type="ARBA" id="ARBA00023125"/>
    </source>
</evidence>
<evidence type="ECO:0000313" key="9">
    <source>
        <dbReference type="EMBL" id="AIX09982.1"/>
    </source>
</evidence>
<feature type="non-terminal residue" evidence="9">
    <location>
        <position position="246"/>
    </location>
</feature>
<keyword evidence="1" id="KW-0805">Transcription regulation</keyword>
<keyword evidence="6" id="KW-0175">Coiled coil</keyword>
<dbReference type="EMBL" id="KP129109">
    <property type="protein sequence ID" value="AIX09982.1"/>
    <property type="molecule type" value="mRNA"/>
</dbReference>
<dbReference type="SMART" id="SM00338">
    <property type="entry name" value="BRLZ"/>
    <property type="match status" value="1"/>
</dbReference>
<evidence type="ECO:0000256" key="7">
    <source>
        <dbReference type="SAM" id="MobiDB-lite"/>
    </source>
</evidence>
<keyword evidence="4" id="KW-0804">Transcription</keyword>
<feature type="region of interest" description="Disordered" evidence="7">
    <location>
        <begin position="1"/>
        <end position="73"/>
    </location>
</feature>
<protein>
    <submittedName>
        <fullName evidence="9">Cap-n-collar</fullName>
    </submittedName>
</protein>
<dbReference type="Pfam" id="PF03131">
    <property type="entry name" value="bZIP_Maf"/>
    <property type="match status" value="1"/>
</dbReference>